<organism evidence="1 2">
    <name type="scientific">Gossypium arboreum</name>
    <name type="common">Tree cotton</name>
    <name type="synonym">Gossypium nanking</name>
    <dbReference type="NCBI Taxonomy" id="29729"/>
    <lineage>
        <taxon>Eukaryota</taxon>
        <taxon>Viridiplantae</taxon>
        <taxon>Streptophyta</taxon>
        <taxon>Embryophyta</taxon>
        <taxon>Tracheophyta</taxon>
        <taxon>Spermatophyta</taxon>
        <taxon>Magnoliopsida</taxon>
        <taxon>eudicotyledons</taxon>
        <taxon>Gunneridae</taxon>
        <taxon>Pentapetalae</taxon>
        <taxon>rosids</taxon>
        <taxon>malvids</taxon>
        <taxon>Malvales</taxon>
        <taxon>Malvaceae</taxon>
        <taxon>Malvoideae</taxon>
        <taxon>Gossypium</taxon>
    </lineage>
</organism>
<name>A0A0B0NFF5_GOSAR</name>
<evidence type="ECO:0000313" key="2">
    <source>
        <dbReference type="Proteomes" id="UP000032142"/>
    </source>
</evidence>
<accession>A0A0B0NFF5</accession>
<protein>
    <submittedName>
        <fullName evidence="1">Uncharacterized protein</fullName>
    </submittedName>
</protein>
<dbReference type="Proteomes" id="UP000032142">
    <property type="component" value="Unassembled WGS sequence"/>
</dbReference>
<keyword evidence="2" id="KW-1185">Reference proteome</keyword>
<dbReference type="EMBL" id="KN392039">
    <property type="protein sequence ID" value="KHG09746.1"/>
    <property type="molecule type" value="Genomic_DNA"/>
</dbReference>
<sequence>MPRSPQNSLFRIGLNLGSTGTRSCAMTV</sequence>
<reference evidence="2" key="1">
    <citation type="submission" date="2014-09" db="EMBL/GenBank/DDBJ databases">
        <authorList>
            <person name="Mudge J."/>
            <person name="Ramaraj T."/>
            <person name="Lindquist I.E."/>
            <person name="Bharti A.K."/>
            <person name="Sundararajan A."/>
            <person name="Cameron C.T."/>
            <person name="Woodward J.E."/>
            <person name="May G.D."/>
            <person name="Brubaker C."/>
            <person name="Broadhvest J."/>
            <person name="Wilkins T.A."/>
        </authorList>
    </citation>
    <scope>NUCLEOTIDE SEQUENCE</scope>
    <source>
        <strain evidence="2">cv. AKA8401</strain>
    </source>
</reference>
<dbReference type="AlphaFoldDB" id="A0A0B0NFF5"/>
<proteinExistence type="predicted"/>
<gene>
    <name evidence="1" type="ORF">F383_11477</name>
</gene>
<evidence type="ECO:0000313" key="1">
    <source>
        <dbReference type="EMBL" id="KHG09746.1"/>
    </source>
</evidence>